<feature type="transmembrane region" description="Helical" evidence="8">
    <location>
        <begin position="249"/>
        <end position="273"/>
    </location>
</feature>
<evidence type="ECO:0000256" key="3">
    <source>
        <dbReference type="ARBA" id="ARBA00022475"/>
    </source>
</evidence>
<reference evidence="11" key="1">
    <citation type="submission" date="2016-10" db="EMBL/GenBank/DDBJ databases">
        <authorList>
            <person name="Varghese N."/>
            <person name="Submissions S."/>
        </authorList>
    </citation>
    <scope>NUCLEOTIDE SEQUENCE [LARGE SCALE GENOMIC DNA]</scope>
    <source>
        <strain evidence="11">DSM 26894</strain>
    </source>
</reference>
<proteinExistence type="inferred from homology"/>
<evidence type="ECO:0000313" key="10">
    <source>
        <dbReference type="EMBL" id="SFS89860.1"/>
    </source>
</evidence>
<dbReference type="RefSeq" id="WP_245696079.1">
    <property type="nucleotide sequence ID" value="NZ_FNCL01000006.1"/>
</dbReference>
<feature type="transmembrane region" description="Helical" evidence="8">
    <location>
        <begin position="395"/>
        <end position="418"/>
    </location>
</feature>
<keyword evidence="11" id="KW-1185">Reference proteome</keyword>
<dbReference type="PANTHER" id="PTHR43357:SF4">
    <property type="entry name" value="INNER MEMBRANE ABC TRANSPORTER PERMEASE PROTEIN YDCV"/>
    <property type="match status" value="1"/>
</dbReference>
<evidence type="ECO:0000256" key="1">
    <source>
        <dbReference type="ARBA" id="ARBA00004429"/>
    </source>
</evidence>
<feature type="domain" description="ABC transmembrane type-1" evidence="9">
    <location>
        <begin position="58"/>
        <end position="273"/>
    </location>
</feature>
<evidence type="ECO:0000256" key="7">
    <source>
        <dbReference type="ARBA" id="ARBA00023136"/>
    </source>
</evidence>
<dbReference type="GO" id="GO:0005886">
    <property type="term" value="C:plasma membrane"/>
    <property type="evidence" value="ECO:0007669"/>
    <property type="project" value="UniProtKB-SubCell"/>
</dbReference>
<feature type="transmembrane region" description="Helical" evidence="8">
    <location>
        <begin position="209"/>
        <end position="229"/>
    </location>
</feature>
<feature type="domain" description="ABC transmembrane type-1" evidence="9">
    <location>
        <begin position="357"/>
        <end position="548"/>
    </location>
</feature>
<keyword evidence="5 8" id="KW-0812">Transmembrane</keyword>
<protein>
    <submittedName>
        <fullName evidence="10">Putative thiamine transport system permease protein</fullName>
    </submittedName>
</protein>
<dbReference type="InterPro" id="IPR035906">
    <property type="entry name" value="MetI-like_sf"/>
</dbReference>
<name>A0A1I6TL47_9RHOB</name>
<dbReference type="InterPro" id="IPR000515">
    <property type="entry name" value="MetI-like"/>
</dbReference>
<dbReference type="Pfam" id="PF00528">
    <property type="entry name" value="BPD_transp_1"/>
    <property type="match status" value="1"/>
</dbReference>
<evidence type="ECO:0000256" key="6">
    <source>
        <dbReference type="ARBA" id="ARBA00022989"/>
    </source>
</evidence>
<dbReference type="EMBL" id="FOZW01000006">
    <property type="protein sequence ID" value="SFS89860.1"/>
    <property type="molecule type" value="Genomic_DNA"/>
</dbReference>
<dbReference type="AlphaFoldDB" id="A0A1I6TL47"/>
<gene>
    <name evidence="10" type="ORF">SAMN04488050_106156</name>
</gene>
<evidence type="ECO:0000256" key="4">
    <source>
        <dbReference type="ARBA" id="ARBA00022519"/>
    </source>
</evidence>
<dbReference type="PROSITE" id="PS50928">
    <property type="entry name" value="ABC_TM1"/>
    <property type="match status" value="2"/>
</dbReference>
<accession>A0A1I6TL47</accession>
<feature type="transmembrane region" description="Helical" evidence="8">
    <location>
        <begin position="353"/>
        <end position="374"/>
    </location>
</feature>
<dbReference type="PANTHER" id="PTHR43357">
    <property type="entry name" value="INNER MEMBRANE ABC TRANSPORTER PERMEASE PROTEIN YDCV"/>
    <property type="match status" value="1"/>
</dbReference>
<dbReference type="STRING" id="311180.SAMN04488050_106156"/>
<keyword evidence="7 8" id="KW-0472">Membrane</keyword>
<evidence type="ECO:0000313" key="11">
    <source>
        <dbReference type="Proteomes" id="UP000199392"/>
    </source>
</evidence>
<evidence type="ECO:0000256" key="5">
    <source>
        <dbReference type="ARBA" id="ARBA00022692"/>
    </source>
</evidence>
<organism evidence="10 11">
    <name type="scientific">Alloyangia pacifica</name>
    <dbReference type="NCBI Taxonomy" id="311180"/>
    <lineage>
        <taxon>Bacteria</taxon>
        <taxon>Pseudomonadati</taxon>
        <taxon>Pseudomonadota</taxon>
        <taxon>Alphaproteobacteria</taxon>
        <taxon>Rhodobacterales</taxon>
        <taxon>Roseobacteraceae</taxon>
        <taxon>Alloyangia</taxon>
    </lineage>
</organism>
<dbReference type="Gene3D" id="1.10.3720.10">
    <property type="entry name" value="MetI-like"/>
    <property type="match status" value="2"/>
</dbReference>
<comment type="similarity">
    <text evidence="8">Belongs to the binding-protein-dependent transport system permease family.</text>
</comment>
<feature type="transmembrane region" description="Helical" evidence="8">
    <location>
        <begin position="108"/>
        <end position="130"/>
    </location>
</feature>
<keyword evidence="3" id="KW-1003">Cell membrane</keyword>
<sequence>MALSLTRAAPALTLLALLGPVAAGLAGTLAPALGLMPALGGTGLSLDPFRELFDWPGLPRAVILSLFTGLAATLISLTLTLLICAGWQGTQAFAALERVLSPLLSVPHAAAAFGLAFLIAPSGWVARLIALPLGWERPPDLLILQDPFGLSLIAGLVVKEMPFLLLMSLAALPALRPAQSVATAQALGYGRVTAWAKVLLPRLYAQIRLPVYAVLAFSISVVDVAMILGPGTPPPLAVQVLKWMNDPDLALRFRASAGALMLLALTVGALLLWRGGEIATARLSARWLVAGGRGHGERVLRGLGLGLGALSAAAVLLGLVGLAVWSFAGLWRFPELLPQGWTLRSWMRHGPELLALFGRTLLIAAAVSGIAMALTTACLEAEQRHGLRPGARALWLLYLPLLVPQIAFLPGLQIAALLTGLDGTLGAVIAVHVVFVLPYAFLSLSDPYRALDPRFAAVSHALGRGPGATFWRLRLPMLLRPWLAAAAVSAAVSVGQYLPTLLIGGGRVPTLTTEALALASGGDRRVIGVTALAQTAAAFLPFGLALLIPALAWRNRRGMRHG</sequence>
<dbReference type="Proteomes" id="UP000199392">
    <property type="component" value="Unassembled WGS sequence"/>
</dbReference>
<feature type="transmembrane region" description="Helical" evidence="8">
    <location>
        <begin position="526"/>
        <end position="553"/>
    </location>
</feature>
<keyword evidence="6 8" id="KW-1133">Transmembrane helix</keyword>
<evidence type="ECO:0000256" key="8">
    <source>
        <dbReference type="RuleBase" id="RU363032"/>
    </source>
</evidence>
<feature type="transmembrane region" description="Helical" evidence="8">
    <location>
        <begin position="61"/>
        <end position="87"/>
    </location>
</feature>
<comment type="subcellular location">
    <subcellularLocation>
        <location evidence="1">Cell inner membrane</location>
        <topology evidence="1">Multi-pass membrane protein</topology>
    </subcellularLocation>
    <subcellularLocation>
        <location evidence="8">Cell membrane</location>
        <topology evidence="8">Multi-pass membrane protein</topology>
    </subcellularLocation>
</comment>
<feature type="transmembrane region" description="Helical" evidence="8">
    <location>
        <begin position="303"/>
        <end position="333"/>
    </location>
</feature>
<dbReference type="SUPFAM" id="SSF161098">
    <property type="entry name" value="MetI-like"/>
    <property type="match status" value="2"/>
</dbReference>
<evidence type="ECO:0000256" key="2">
    <source>
        <dbReference type="ARBA" id="ARBA00022448"/>
    </source>
</evidence>
<dbReference type="GO" id="GO:0055085">
    <property type="term" value="P:transmembrane transport"/>
    <property type="evidence" value="ECO:0007669"/>
    <property type="project" value="InterPro"/>
</dbReference>
<keyword evidence="4" id="KW-0997">Cell inner membrane</keyword>
<evidence type="ECO:0000259" key="9">
    <source>
        <dbReference type="PROSITE" id="PS50928"/>
    </source>
</evidence>
<feature type="transmembrane region" description="Helical" evidence="8">
    <location>
        <begin position="482"/>
        <end position="506"/>
    </location>
</feature>
<keyword evidence="2 8" id="KW-0813">Transport</keyword>
<feature type="transmembrane region" description="Helical" evidence="8">
    <location>
        <begin position="424"/>
        <end position="444"/>
    </location>
</feature>